<gene>
    <name evidence="2" type="ORF">ACFFGH_30205</name>
</gene>
<accession>A0ABV6RYT0</accession>
<organism evidence="2 3">
    <name type="scientific">Lysobacter korlensis</name>
    <dbReference type="NCBI Taxonomy" id="553636"/>
    <lineage>
        <taxon>Bacteria</taxon>
        <taxon>Pseudomonadati</taxon>
        <taxon>Pseudomonadota</taxon>
        <taxon>Gammaproteobacteria</taxon>
        <taxon>Lysobacterales</taxon>
        <taxon>Lysobacteraceae</taxon>
        <taxon>Lysobacter</taxon>
    </lineage>
</organism>
<dbReference type="RefSeq" id="WP_386675848.1">
    <property type="nucleotide sequence ID" value="NZ_JBHLTG010000011.1"/>
</dbReference>
<feature type="transmembrane region" description="Helical" evidence="1">
    <location>
        <begin position="169"/>
        <end position="194"/>
    </location>
</feature>
<feature type="transmembrane region" description="Helical" evidence="1">
    <location>
        <begin position="260"/>
        <end position="280"/>
    </location>
</feature>
<dbReference type="Proteomes" id="UP001589896">
    <property type="component" value="Unassembled WGS sequence"/>
</dbReference>
<evidence type="ECO:0000313" key="2">
    <source>
        <dbReference type="EMBL" id="MFC0682124.1"/>
    </source>
</evidence>
<protein>
    <submittedName>
        <fullName evidence="2">ABC transporter permease subunit</fullName>
    </submittedName>
</protein>
<evidence type="ECO:0000256" key="1">
    <source>
        <dbReference type="SAM" id="Phobius"/>
    </source>
</evidence>
<keyword evidence="3" id="KW-1185">Reference proteome</keyword>
<sequence length="285" mass="29348">MTATAVRPTSLAAPKLSFGGVLRSEWIKLVTLRSTLWSLGLIVLLSLAIGLLMAATFTLGSDAEGNAIRPDEDSARTLALLVCTVGLNFGQLIAAVLGVLVVSGEYSTGMIKSSLAAVPRRLPVLWAKAIVLFVSTTVVGLVTVLTVFLATAPLREPKGLDASLLDPEFALALGGGALYLGLVAVFALGLGTLIRSSAGGIAAALGAILVLPVVFELFAMIAEWARDLMPYLISNAGSLMFSIPQDVPDGAEVTSLSPGVATLVVLSWAAVALALGAVALRRRDA</sequence>
<reference evidence="2 3" key="1">
    <citation type="submission" date="2024-09" db="EMBL/GenBank/DDBJ databases">
        <authorList>
            <person name="Sun Q."/>
            <person name="Mori K."/>
        </authorList>
    </citation>
    <scope>NUCLEOTIDE SEQUENCE [LARGE SCALE GENOMIC DNA]</scope>
    <source>
        <strain evidence="2 3">KCTC 23076</strain>
    </source>
</reference>
<feature type="transmembrane region" description="Helical" evidence="1">
    <location>
        <begin position="125"/>
        <end position="149"/>
    </location>
</feature>
<keyword evidence="1" id="KW-1133">Transmembrane helix</keyword>
<comment type="caution">
    <text evidence="2">The sequence shown here is derived from an EMBL/GenBank/DDBJ whole genome shotgun (WGS) entry which is preliminary data.</text>
</comment>
<keyword evidence="1" id="KW-0812">Transmembrane</keyword>
<proteinExistence type="predicted"/>
<dbReference type="PANTHER" id="PTHR37305:SF1">
    <property type="entry name" value="MEMBRANE PROTEIN"/>
    <property type="match status" value="1"/>
</dbReference>
<feature type="transmembrane region" description="Helical" evidence="1">
    <location>
        <begin position="201"/>
        <end position="222"/>
    </location>
</feature>
<dbReference type="PANTHER" id="PTHR37305">
    <property type="entry name" value="INTEGRAL MEMBRANE PROTEIN-RELATED"/>
    <property type="match status" value="1"/>
</dbReference>
<dbReference type="Pfam" id="PF12679">
    <property type="entry name" value="ABC2_membrane_2"/>
    <property type="match status" value="1"/>
</dbReference>
<dbReference type="EMBL" id="JBHLTG010000011">
    <property type="protein sequence ID" value="MFC0682124.1"/>
    <property type="molecule type" value="Genomic_DNA"/>
</dbReference>
<feature type="transmembrane region" description="Helical" evidence="1">
    <location>
        <begin position="78"/>
        <end position="104"/>
    </location>
</feature>
<keyword evidence="1" id="KW-0472">Membrane</keyword>
<evidence type="ECO:0000313" key="3">
    <source>
        <dbReference type="Proteomes" id="UP001589896"/>
    </source>
</evidence>
<feature type="transmembrane region" description="Helical" evidence="1">
    <location>
        <begin position="36"/>
        <end position="58"/>
    </location>
</feature>
<name>A0ABV6RYT0_9GAMM</name>